<dbReference type="InterPro" id="IPR012373">
    <property type="entry name" value="Ferrdict_sens_TM"/>
</dbReference>
<dbReference type="RefSeq" id="WP_091549146.1">
    <property type="nucleotide sequence ID" value="NZ_FONY01000049.1"/>
</dbReference>
<evidence type="ECO:0000313" key="5">
    <source>
        <dbReference type="Proteomes" id="UP000199513"/>
    </source>
</evidence>
<dbReference type="GO" id="GO:0016989">
    <property type="term" value="F:sigma factor antagonist activity"/>
    <property type="evidence" value="ECO:0007669"/>
    <property type="project" value="TreeGrafter"/>
</dbReference>
<gene>
    <name evidence="4" type="ORF">SAMN04488541_10492</name>
</gene>
<evidence type="ECO:0000259" key="2">
    <source>
        <dbReference type="Pfam" id="PF04773"/>
    </source>
</evidence>
<evidence type="ECO:0000313" key="4">
    <source>
        <dbReference type="EMBL" id="SFF52816.1"/>
    </source>
</evidence>
<dbReference type="Gene3D" id="3.55.50.30">
    <property type="match status" value="1"/>
</dbReference>
<dbReference type="Pfam" id="PF16344">
    <property type="entry name" value="FecR_C"/>
    <property type="match status" value="1"/>
</dbReference>
<feature type="domain" description="FecR protein" evidence="2">
    <location>
        <begin position="140"/>
        <end position="230"/>
    </location>
</feature>
<organism evidence="4 5">
    <name type="scientific">Thermoflexibacter ruber</name>
    <dbReference type="NCBI Taxonomy" id="1003"/>
    <lineage>
        <taxon>Bacteria</taxon>
        <taxon>Pseudomonadati</taxon>
        <taxon>Bacteroidota</taxon>
        <taxon>Cytophagia</taxon>
        <taxon>Cytophagales</taxon>
        <taxon>Thermoflexibacteraceae</taxon>
        <taxon>Thermoflexibacter</taxon>
    </lineage>
</organism>
<name>A0A1I2JJ11_9BACT</name>
<dbReference type="STRING" id="1003.SAMN04488541_10492"/>
<reference evidence="4 5" key="1">
    <citation type="submission" date="2016-10" db="EMBL/GenBank/DDBJ databases">
        <authorList>
            <person name="de Groot N.N."/>
        </authorList>
    </citation>
    <scope>NUCLEOTIDE SEQUENCE [LARGE SCALE GENOMIC DNA]</scope>
    <source>
        <strain>GEY</strain>
        <strain evidence="5">DSM 9560</strain>
    </source>
</reference>
<dbReference type="OrthoDB" id="1452822at2"/>
<dbReference type="EMBL" id="FONY01000049">
    <property type="protein sequence ID" value="SFF52816.1"/>
    <property type="molecule type" value="Genomic_DNA"/>
</dbReference>
<dbReference type="PIRSF" id="PIRSF018266">
    <property type="entry name" value="FecR"/>
    <property type="match status" value="1"/>
</dbReference>
<keyword evidence="1" id="KW-1133">Transmembrane helix</keyword>
<dbReference type="FunFam" id="2.60.120.1440:FF:000001">
    <property type="entry name" value="Putative anti-sigma factor"/>
    <property type="match status" value="1"/>
</dbReference>
<protein>
    <submittedName>
        <fullName evidence="4">Ferric-dicitrate binding protein FerR, regulates iron transport through sigma-19</fullName>
    </submittedName>
</protein>
<sequence>METNWELIAKYLAGEANAEEESKLWAWRNQNPNNEEFYQEMYRIWHSKKQDESTFDSHLAFKKLTYRIEEESLIMLNHKGKPYTKQIQIFFKKYAIGIAATIAFCLIVIAVWWRNENNQKTVNQSITEIKSKIIEKINPKGQKLQLRLPDGTKVWLNSESRLTYPSQFQGNMREISLNGEAFFEVAHNPNKPFCITTPKTKMQVLGTSFNVRAFDDEQKTETVVVTGKVKISEAENEANFVVLSPNEKGNFSLQNKKISKQKVNPANYIAWKEGILKFENSNMSLIIKELERWYGVTITVSNPNLLRCHLTGDFKNESLENVLIFMQKALDIQFEINQKEVKIKGKACR</sequence>
<keyword evidence="1" id="KW-0472">Membrane</keyword>
<dbReference type="PANTHER" id="PTHR30273:SF2">
    <property type="entry name" value="PROTEIN FECR"/>
    <property type="match status" value="1"/>
</dbReference>
<keyword evidence="5" id="KW-1185">Reference proteome</keyword>
<evidence type="ECO:0000259" key="3">
    <source>
        <dbReference type="Pfam" id="PF16344"/>
    </source>
</evidence>
<feature type="transmembrane region" description="Helical" evidence="1">
    <location>
        <begin position="94"/>
        <end position="113"/>
    </location>
</feature>
<dbReference type="InterPro" id="IPR006860">
    <property type="entry name" value="FecR"/>
</dbReference>
<feature type="domain" description="Protein FecR C-terminal" evidence="3">
    <location>
        <begin position="276"/>
        <end position="343"/>
    </location>
</feature>
<keyword evidence="1" id="KW-0812">Transmembrane</keyword>
<dbReference type="Pfam" id="PF04773">
    <property type="entry name" value="FecR"/>
    <property type="match status" value="1"/>
</dbReference>
<dbReference type="Proteomes" id="UP000199513">
    <property type="component" value="Unassembled WGS sequence"/>
</dbReference>
<dbReference type="Gene3D" id="2.60.120.1440">
    <property type="match status" value="1"/>
</dbReference>
<proteinExistence type="predicted"/>
<dbReference type="InterPro" id="IPR032508">
    <property type="entry name" value="FecR_C"/>
</dbReference>
<accession>A0A1I2JJ11</accession>
<dbReference type="AlphaFoldDB" id="A0A1I2JJ11"/>
<evidence type="ECO:0000256" key="1">
    <source>
        <dbReference type="SAM" id="Phobius"/>
    </source>
</evidence>
<dbReference type="PANTHER" id="PTHR30273">
    <property type="entry name" value="PERIPLASMIC SIGNAL SENSOR AND SIGMA FACTOR ACTIVATOR FECR-RELATED"/>
    <property type="match status" value="1"/>
</dbReference>